<proteinExistence type="predicted"/>
<dbReference type="InterPro" id="IPR025637">
    <property type="entry name" value="DUF4333"/>
</dbReference>
<keyword evidence="5" id="KW-1185">Reference proteome</keyword>
<accession>A0A7W7QFV0</accession>
<keyword evidence="2" id="KW-0812">Transmembrane</keyword>
<keyword evidence="2" id="KW-0472">Membrane</keyword>
<name>A0A7W7QFV0_9PSEU</name>
<reference evidence="4 5" key="1">
    <citation type="submission" date="2020-08" db="EMBL/GenBank/DDBJ databases">
        <title>Genomic Encyclopedia of Type Strains, Phase III (KMG-III): the genomes of soil and plant-associated and newly described type strains.</title>
        <authorList>
            <person name="Whitman W."/>
        </authorList>
    </citation>
    <scope>NUCLEOTIDE SEQUENCE [LARGE SCALE GENOMIC DNA]</scope>
    <source>
        <strain evidence="4 5">CECT 8960</strain>
    </source>
</reference>
<dbReference type="AlphaFoldDB" id="A0A7W7QFV0"/>
<feature type="transmembrane region" description="Helical" evidence="2">
    <location>
        <begin position="12"/>
        <end position="33"/>
    </location>
</feature>
<evidence type="ECO:0000313" key="4">
    <source>
        <dbReference type="EMBL" id="MBB4912817.1"/>
    </source>
</evidence>
<sequence>MIQPTRRHEGEIVRMLLAVRTVLTGAACAVVTLTGCSVSVAPAEDPTISKENLEQGISDALEKAVGQRPDSVECPGSVKAKEGSRSAAS</sequence>
<dbReference type="Pfam" id="PF14230">
    <property type="entry name" value="DUF4333"/>
    <property type="match status" value="1"/>
</dbReference>
<gene>
    <name evidence="4" type="ORF">FHR82_009091</name>
</gene>
<evidence type="ECO:0000256" key="1">
    <source>
        <dbReference type="SAM" id="MobiDB-lite"/>
    </source>
</evidence>
<feature type="region of interest" description="Disordered" evidence="1">
    <location>
        <begin position="64"/>
        <end position="89"/>
    </location>
</feature>
<feature type="compositionally biased region" description="Basic and acidic residues" evidence="1">
    <location>
        <begin position="79"/>
        <end position="89"/>
    </location>
</feature>
<evidence type="ECO:0000259" key="3">
    <source>
        <dbReference type="Pfam" id="PF14230"/>
    </source>
</evidence>
<organism evidence="4 5">
    <name type="scientific">Actinophytocola algeriensis</name>
    <dbReference type="NCBI Taxonomy" id="1768010"/>
    <lineage>
        <taxon>Bacteria</taxon>
        <taxon>Bacillati</taxon>
        <taxon>Actinomycetota</taxon>
        <taxon>Actinomycetes</taxon>
        <taxon>Pseudonocardiales</taxon>
        <taxon>Pseudonocardiaceae</taxon>
    </lineage>
</organism>
<dbReference type="Proteomes" id="UP000520767">
    <property type="component" value="Unassembled WGS sequence"/>
</dbReference>
<comment type="caution">
    <text evidence="4">The sequence shown here is derived from an EMBL/GenBank/DDBJ whole genome shotgun (WGS) entry which is preliminary data.</text>
</comment>
<feature type="domain" description="DUF4333" evidence="3">
    <location>
        <begin position="32"/>
        <end position="85"/>
    </location>
</feature>
<evidence type="ECO:0000313" key="5">
    <source>
        <dbReference type="Proteomes" id="UP000520767"/>
    </source>
</evidence>
<evidence type="ECO:0000256" key="2">
    <source>
        <dbReference type="SAM" id="Phobius"/>
    </source>
</evidence>
<keyword evidence="2" id="KW-1133">Transmembrane helix</keyword>
<dbReference type="RefSeq" id="WP_184816766.1">
    <property type="nucleotide sequence ID" value="NZ_JACHJQ010000017.1"/>
</dbReference>
<protein>
    <recommendedName>
        <fullName evidence="3">DUF4333 domain-containing protein</fullName>
    </recommendedName>
</protein>
<dbReference type="EMBL" id="JACHJQ010000017">
    <property type="protein sequence ID" value="MBB4912817.1"/>
    <property type="molecule type" value="Genomic_DNA"/>
</dbReference>